<name>A0AAU7X8J1_9HYPH</name>
<comment type="caution">
    <text evidence="8">Lacks conserved residue(s) required for the propagation of feature annotation.</text>
</comment>
<feature type="transmembrane region" description="Helical" evidence="8">
    <location>
        <begin position="344"/>
        <end position="367"/>
    </location>
</feature>
<feature type="transmembrane region" description="Helical" evidence="8">
    <location>
        <begin position="75"/>
        <end position="94"/>
    </location>
</feature>
<feature type="transmembrane region" description="Helical" evidence="8">
    <location>
        <begin position="249"/>
        <end position="267"/>
    </location>
</feature>
<dbReference type="PANTHER" id="PTHR23502:SF132">
    <property type="entry name" value="POLYAMINE TRANSPORTER 2-RELATED"/>
    <property type="match status" value="1"/>
</dbReference>
<evidence type="ECO:0000256" key="8">
    <source>
        <dbReference type="RuleBase" id="RU365088"/>
    </source>
</evidence>
<keyword evidence="7 8" id="KW-0472">Membrane</keyword>
<comment type="similarity">
    <text evidence="2 8">Belongs to the major facilitator superfamily. Bcr/CmlA family.</text>
</comment>
<evidence type="ECO:0000256" key="5">
    <source>
        <dbReference type="ARBA" id="ARBA00022692"/>
    </source>
</evidence>
<sequence length="405" mass="42393">MLKPDTFALTALLAALTALGPLSTDMYLPSLPAMTKALGTDIPSVQLTLSAYMFGFALGQIVYGPLSDRNGRRPVLLAGMALYVVASLVAATAWSIEALIAMRFVQAFAACAPVVIGRSIVRDLYHGSRAARELGLMGTIMGVVPAAAPLLGALVETFAGWRLNFGLMAAAGALIATIAALRLPETLHTRAEGRFSIPTVIGDFRHLLRHPSFRLNVTIMSVVFGGLFTFISGSSFILQEMYGLAEITYGIAFGACACAFVSGTLIGRRLIGRRGIDRTIAIGTWCATAGGWIMLAAIGLGSQLWGRNPFEVILPMMLYMIGVGMTQPLAMARAMMPFPSHAGAASSLSGFAQMTFAALVGVGVAALLEWAAAPWPLAASLAVMGTIGALAEWAHGRHAAPAAGH</sequence>
<dbReference type="GO" id="GO:0005886">
    <property type="term" value="C:plasma membrane"/>
    <property type="evidence" value="ECO:0007669"/>
    <property type="project" value="UniProtKB-SubCell"/>
</dbReference>
<dbReference type="CDD" id="cd17320">
    <property type="entry name" value="MFS_MdfA_MDR_like"/>
    <property type="match status" value="1"/>
</dbReference>
<keyword evidence="4" id="KW-1003">Cell membrane</keyword>
<dbReference type="PANTHER" id="PTHR23502">
    <property type="entry name" value="MAJOR FACILITATOR SUPERFAMILY"/>
    <property type="match status" value="1"/>
</dbReference>
<evidence type="ECO:0000256" key="2">
    <source>
        <dbReference type="ARBA" id="ARBA00006236"/>
    </source>
</evidence>
<accession>A0AAU7X8J1</accession>
<dbReference type="RefSeq" id="WP_407048998.1">
    <property type="nucleotide sequence ID" value="NZ_CP158568.1"/>
</dbReference>
<feature type="transmembrane region" description="Helical" evidence="8">
    <location>
        <begin position="47"/>
        <end position="63"/>
    </location>
</feature>
<protein>
    <recommendedName>
        <fullName evidence="8">Bcr/CflA family efflux transporter</fullName>
    </recommendedName>
</protein>
<dbReference type="PROSITE" id="PS50850">
    <property type="entry name" value="MFS"/>
    <property type="match status" value="1"/>
</dbReference>
<keyword evidence="6 8" id="KW-1133">Transmembrane helix</keyword>
<feature type="transmembrane region" description="Helical" evidence="8">
    <location>
        <begin position="161"/>
        <end position="181"/>
    </location>
</feature>
<evidence type="ECO:0000259" key="9">
    <source>
        <dbReference type="PROSITE" id="PS50850"/>
    </source>
</evidence>
<reference evidence="10" key="1">
    <citation type="submission" date="2024-06" db="EMBL/GenBank/DDBJ databases">
        <title>Methylostella associata gen. nov., sp. nov., a novel Ancalomicrobiaceae-affiliated facultatively methylotrophic bacteria that feed on methanotrophs of the genus Methylococcus.</title>
        <authorList>
            <person name="Saltykova V."/>
            <person name="Danilova O.V."/>
            <person name="Oshkin I.Y."/>
            <person name="Belova S.E."/>
            <person name="Pimenov N.V."/>
            <person name="Dedysh S.N."/>
        </authorList>
    </citation>
    <scope>NUCLEOTIDE SEQUENCE</scope>
    <source>
        <strain evidence="10">S20</strain>
    </source>
</reference>
<keyword evidence="5 8" id="KW-0812">Transmembrane</keyword>
<evidence type="ECO:0000256" key="4">
    <source>
        <dbReference type="ARBA" id="ARBA00022475"/>
    </source>
</evidence>
<feature type="transmembrane region" description="Helical" evidence="8">
    <location>
        <begin position="373"/>
        <end position="391"/>
    </location>
</feature>
<feature type="transmembrane region" description="Helical" evidence="8">
    <location>
        <begin position="312"/>
        <end position="332"/>
    </location>
</feature>
<evidence type="ECO:0000256" key="3">
    <source>
        <dbReference type="ARBA" id="ARBA00022448"/>
    </source>
</evidence>
<keyword evidence="3 8" id="KW-0813">Transport</keyword>
<dbReference type="EMBL" id="CP158568">
    <property type="protein sequence ID" value="XBY43900.1"/>
    <property type="molecule type" value="Genomic_DNA"/>
</dbReference>
<keyword evidence="8" id="KW-0997">Cell inner membrane</keyword>
<dbReference type="Gene3D" id="1.20.1720.10">
    <property type="entry name" value="Multidrug resistance protein D"/>
    <property type="match status" value="1"/>
</dbReference>
<organism evidence="10">
    <name type="scientific">Methyloraptor flagellatus</name>
    <dbReference type="NCBI Taxonomy" id="3162530"/>
    <lineage>
        <taxon>Bacteria</taxon>
        <taxon>Pseudomonadati</taxon>
        <taxon>Pseudomonadota</taxon>
        <taxon>Alphaproteobacteria</taxon>
        <taxon>Hyphomicrobiales</taxon>
        <taxon>Ancalomicrobiaceae</taxon>
        <taxon>Methyloraptor</taxon>
    </lineage>
</organism>
<dbReference type="InterPro" id="IPR001958">
    <property type="entry name" value="Tet-R_TetA/multi-R_MdtG-like"/>
</dbReference>
<dbReference type="PRINTS" id="PR01035">
    <property type="entry name" value="TCRTETA"/>
</dbReference>
<dbReference type="InterPro" id="IPR011701">
    <property type="entry name" value="MFS"/>
</dbReference>
<dbReference type="SUPFAM" id="SSF103473">
    <property type="entry name" value="MFS general substrate transporter"/>
    <property type="match status" value="1"/>
</dbReference>
<feature type="transmembrane region" description="Helical" evidence="8">
    <location>
        <begin position="100"/>
        <end position="121"/>
    </location>
</feature>
<feature type="transmembrane region" description="Helical" evidence="8">
    <location>
        <begin position="215"/>
        <end position="237"/>
    </location>
</feature>
<evidence type="ECO:0000256" key="1">
    <source>
        <dbReference type="ARBA" id="ARBA00004651"/>
    </source>
</evidence>
<evidence type="ECO:0000313" key="10">
    <source>
        <dbReference type="EMBL" id="XBY43900.1"/>
    </source>
</evidence>
<dbReference type="InterPro" id="IPR004812">
    <property type="entry name" value="Efflux_drug-R_Bcr/CmlA"/>
</dbReference>
<dbReference type="KEGG" id="mflg:ABS361_17825"/>
<gene>
    <name evidence="10" type="ORF">ABS361_17825</name>
</gene>
<dbReference type="GO" id="GO:1990961">
    <property type="term" value="P:xenobiotic detoxification by transmembrane export across the plasma membrane"/>
    <property type="evidence" value="ECO:0007669"/>
    <property type="project" value="InterPro"/>
</dbReference>
<dbReference type="Pfam" id="PF07690">
    <property type="entry name" value="MFS_1"/>
    <property type="match status" value="1"/>
</dbReference>
<dbReference type="InterPro" id="IPR020846">
    <property type="entry name" value="MFS_dom"/>
</dbReference>
<dbReference type="InterPro" id="IPR036259">
    <property type="entry name" value="MFS_trans_sf"/>
</dbReference>
<dbReference type="NCBIfam" id="TIGR00710">
    <property type="entry name" value="efflux_Bcr_CflA"/>
    <property type="match status" value="1"/>
</dbReference>
<dbReference type="AlphaFoldDB" id="A0AAU7X8J1"/>
<evidence type="ECO:0000256" key="6">
    <source>
        <dbReference type="ARBA" id="ARBA00022989"/>
    </source>
</evidence>
<comment type="subcellular location">
    <subcellularLocation>
        <location evidence="8">Cell inner membrane</location>
        <topology evidence="8">Multi-pass membrane protein</topology>
    </subcellularLocation>
    <subcellularLocation>
        <location evidence="1">Cell membrane</location>
        <topology evidence="1">Multi-pass membrane protein</topology>
    </subcellularLocation>
</comment>
<evidence type="ECO:0000256" key="7">
    <source>
        <dbReference type="ARBA" id="ARBA00023136"/>
    </source>
</evidence>
<feature type="transmembrane region" description="Helical" evidence="8">
    <location>
        <begin position="279"/>
        <end position="300"/>
    </location>
</feature>
<proteinExistence type="inferred from homology"/>
<feature type="transmembrane region" description="Helical" evidence="8">
    <location>
        <begin position="133"/>
        <end position="155"/>
    </location>
</feature>
<dbReference type="GO" id="GO:0042910">
    <property type="term" value="F:xenobiotic transmembrane transporter activity"/>
    <property type="evidence" value="ECO:0007669"/>
    <property type="project" value="InterPro"/>
</dbReference>
<feature type="domain" description="Major facilitator superfamily (MFS) profile" evidence="9">
    <location>
        <begin position="9"/>
        <end position="397"/>
    </location>
</feature>